<keyword evidence="5" id="KW-0227">DNA damage</keyword>
<sequence>MKIVSWNINGIRAFKNGIKKALDSFDADIICVQETKVTRDLLDERTAVVDGYNSYFSFSRGRSGYSGVATFCKDTATPFAAEEGLTGLLANLGDAVGCYGDHCAFSAEELQSLDSEGRAVITQHKFMRGEGSETLTVINVYCPRADPEKPERKLFKLQFYKLLQSRAETIEGLGSKTGVYYQAMPAVGPDGKNVMKLIPVQKVNGKFVQTQVLTTRNDCQPQVYSQPAHISPAYLPQNKLPTLQQTADGRFILKTSPESNILFNSVKIQHQGDNDSLKNAPNQVRAPLLTTRLTQNALPLLPPNNSKNVTVISGPQQPAALKSHVFPSGHYLQIPPNATVRTLPASALPQSIKSQICNSSSALSNHTKGLPTVVYVSPVNSLKLGPNQQVPGLTKASELPQSLAQTLSITDVKSLSVSSTCSPKVDQGASAPMKWIIQEGAGNTAPCLIPVSSPSMPTDILKAVRQIETVRHTNQVPAGEPTSADATQEKISPGMDNALVMCNGKVYFVAKKNSEISKDLISGVTGKVQVKNSVQPAGAASGSCTSDTVPKQDAKNTPVSKKPNEIIDLCDDDEVDEESSKRAESSRLTVLGETVGENDEDSNVIFVSYIPPKSDTETSKKVAETAPQNGSGTGMDSPECKEGNEEKSCETNGTDSLVIDHEVSRCQDNVAACESVSGAVSEQLQEVCDQGTAVTRKISVDPVIQCRQDSEAVTEMSLAEPAVENMPQRKSDSELRQIFGITSELKIGLRRINRAQESSPQVERRSINKRTLEGIRKLIRESQIELKIKQLIQAQVLVPKKEDDPEDAKRKRLEQVGQKTCLDSTCSIVQSSSPQTEDMVNCDDEMQSGSADACADSKVLLCCRGSESETLSTSGSSEVAKQTTELLCSFSCQPQEIQTACTHTDSTACTSVSRKTPHRQSKGSGRICTACPCGTKVGVITPNSSKPQNKTSSAAVVDPSEHASVFKESNRDCNTVDKVLENSVLDPPVINEELENSEDEAVLSGQSYSKPGESPLQSTASLAKQQDRASQAGLGSHGKTCRSSISRANTPGKTHEEGTGGHVASTKHDLYNRKEKAPRPSGGAMFGVGENMTSEFYSSIMLDPEEVKRRERIRRLKDLLKEKEAALEKLRKSM</sequence>
<evidence type="ECO:0000256" key="1">
    <source>
        <dbReference type="ARBA" id="ARBA00000493"/>
    </source>
</evidence>
<dbReference type="GO" id="GO:0003677">
    <property type="term" value="F:DNA binding"/>
    <property type="evidence" value="ECO:0007669"/>
    <property type="project" value="InterPro"/>
</dbReference>
<dbReference type="InterPro" id="IPR036691">
    <property type="entry name" value="Endo/exonu/phosph_ase_sf"/>
</dbReference>
<feature type="compositionally biased region" description="Polar residues" evidence="10">
    <location>
        <begin position="1041"/>
        <end position="1052"/>
    </location>
</feature>
<dbReference type="Pfam" id="PF03372">
    <property type="entry name" value="Exo_endo_phos"/>
    <property type="match status" value="1"/>
</dbReference>
<evidence type="ECO:0000259" key="11">
    <source>
        <dbReference type="Pfam" id="PF03372"/>
    </source>
</evidence>
<dbReference type="InterPro" id="IPR026191">
    <property type="entry name" value="LRIF1"/>
</dbReference>
<evidence type="ECO:0000256" key="10">
    <source>
        <dbReference type="SAM" id="MobiDB-lite"/>
    </source>
</evidence>
<reference evidence="12 13" key="1">
    <citation type="submission" date="2020-10" db="EMBL/GenBank/DDBJ databases">
        <title>Pygocentrus nattereri (red-bellied piranha) genome, fPygNat1, primary haplotype.</title>
        <authorList>
            <person name="Myers G."/>
            <person name="Meyer A."/>
            <person name="Karagic N."/>
            <person name="Pippel M."/>
            <person name="Winkler S."/>
            <person name="Tracey A."/>
            <person name="Wood J."/>
            <person name="Formenti G."/>
            <person name="Howe K."/>
            <person name="Fedrigo O."/>
            <person name="Jarvis E.D."/>
        </authorList>
    </citation>
    <scope>NUCLEOTIDE SEQUENCE [LARGE SCALE GENOMIC DNA]</scope>
</reference>
<dbReference type="PANTHER" id="PTHR16131">
    <property type="entry name" value="LIGAND-DEPENDENT NUCLEAR RECEPTOR-INTERACTING FACTOR 1"/>
    <property type="match status" value="1"/>
</dbReference>
<organism evidence="12 13">
    <name type="scientific">Pygocentrus nattereri</name>
    <name type="common">Red-bellied piranha</name>
    <dbReference type="NCBI Taxonomy" id="42514"/>
    <lineage>
        <taxon>Eukaryota</taxon>
        <taxon>Metazoa</taxon>
        <taxon>Chordata</taxon>
        <taxon>Craniata</taxon>
        <taxon>Vertebrata</taxon>
        <taxon>Euteleostomi</taxon>
        <taxon>Actinopterygii</taxon>
        <taxon>Neopterygii</taxon>
        <taxon>Teleostei</taxon>
        <taxon>Ostariophysi</taxon>
        <taxon>Characiformes</taxon>
        <taxon>Characoidei</taxon>
        <taxon>Pygocentrus</taxon>
    </lineage>
</organism>
<dbReference type="GO" id="GO:0006355">
    <property type="term" value="P:regulation of DNA-templated transcription"/>
    <property type="evidence" value="ECO:0007669"/>
    <property type="project" value="InterPro"/>
</dbReference>
<feature type="compositionally biased region" description="Basic and acidic residues" evidence="10">
    <location>
        <begin position="1066"/>
        <end position="1078"/>
    </location>
</feature>
<evidence type="ECO:0000256" key="8">
    <source>
        <dbReference type="ARBA" id="ARBA00023204"/>
    </source>
</evidence>
<feature type="compositionally biased region" description="Polar residues" evidence="10">
    <location>
        <begin position="942"/>
        <end position="954"/>
    </location>
</feature>
<comment type="cofactor">
    <cofactor evidence="9">
        <name>Mg(2+)</name>
        <dbReference type="ChEBI" id="CHEBI:18420"/>
    </cofactor>
    <cofactor evidence="9">
        <name>Mn(2+)</name>
        <dbReference type="ChEBI" id="CHEBI:29035"/>
    </cofactor>
    <text evidence="9">Probably binds two magnesium or manganese ions per subunit.</text>
</comment>
<keyword evidence="6" id="KW-0378">Hydrolase</keyword>
<dbReference type="PANTHER" id="PTHR16131:SF2">
    <property type="entry name" value="LIGAND-DEPENDENT NUCLEAR RECEPTOR-INTERACTING FACTOR 1"/>
    <property type="match status" value="1"/>
</dbReference>
<feature type="compositionally biased region" description="Polar residues" evidence="10">
    <location>
        <begin position="542"/>
        <end position="559"/>
    </location>
</feature>
<keyword evidence="4 9" id="KW-0479">Metal-binding</keyword>
<feature type="compositionally biased region" description="Basic and acidic residues" evidence="10">
    <location>
        <begin position="638"/>
        <end position="649"/>
    </location>
</feature>
<evidence type="ECO:0000256" key="3">
    <source>
        <dbReference type="ARBA" id="ARBA00012115"/>
    </source>
</evidence>
<dbReference type="Pfam" id="PF15741">
    <property type="entry name" value="LRIF1"/>
    <property type="match status" value="2"/>
</dbReference>
<keyword evidence="13" id="KW-1185">Reference proteome</keyword>
<dbReference type="AlphaFoldDB" id="A0A3B4DTQ5"/>
<feature type="compositionally biased region" description="Polar residues" evidence="10">
    <location>
        <begin position="1004"/>
        <end position="1024"/>
    </location>
</feature>
<dbReference type="Proteomes" id="UP001501920">
    <property type="component" value="Chromosome 28"/>
</dbReference>
<evidence type="ECO:0000313" key="13">
    <source>
        <dbReference type="Proteomes" id="UP001501920"/>
    </source>
</evidence>
<dbReference type="OrthoDB" id="9944055at2759"/>
<dbReference type="STRING" id="42514.ENSPNAP00000026364"/>
<feature type="compositionally biased region" description="Basic and acidic residues" evidence="10">
    <location>
        <begin position="614"/>
        <end position="623"/>
    </location>
</feature>
<keyword evidence="8" id="KW-0234">DNA repair</keyword>
<dbReference type="InterPro" id="IPR020847">
    <property type="entry name" value="AP_endonuclease_F1_BS"/>
</dbReference>
<dbReference type="GO" id="GO:0006281">
    <property type="term" value="P:DNA repair"/>
    <property type="evidence" value="ECO:0007669"/>
    <property type="project" value="UniProtKB-KW"/>
</dbReference>
<feature type="binding site" evidence="9">
    <location>
        <position position="34"/>
    </location>
    <ligand>
        <name>Mg(2+)</name>
        <dbReference type="ChEBI" id="CHEBI:18420"/>
        <label>1</label>
    </ligand>
</feature>
<evidence type="ECO:0000256" key="6">
    <source>
        <dbReference type="ARBA" id="ARBA00022801"/>
    </source>
</evidence>
<evidence type="ECO:0000256" key="9">
    <source>
        <dbReference type="PIRSR" id="PIRSR604808-2"/>
    </source>
</evidence>
<feature type="compositionally biased region" description="Basic and acidic residues" evidence="10">
    <location>
        <begin position="959"/>
        <end position="969"/>
    </location>
</feature>
<keyword evidence="7 9" id="KW-0460">Magnesium</keyword>
<dbReference type="PROSITE" id="PS51435">
    <property type="entry name" value="AP_NUCLEASE_F1_4"/>
    <property type="match status" value="1"/>
</dbReference>
<feature type="region of interest" description="Disordered" evidence="10">
    <location>
        <begin position="942"/>
        <end position="969"/>
    </location>
</feature>
<dbReference type="InterPro" id="IPR005135">
    <property type="entry name" value="Endo/exonuclease/phosphatase"/>
</dbReference>
<dbReference type="GO" id="GO:0046872">
    <property type="term" value="F:metal ion binding"/>
    <property type="evidence" value="ECO:0007669"/>
    <property type="project" value="UniProtKB-KW"/>
</dbReference>
<dbReference type="EC" id="3.1.11.2" evidence="3"/>
<dbReference type="SUPFAM" id="SSF56219">
    <property type="entry name" value="DNase I-like"/>
    <property type="match status" value="1"/>
</dbReference>
<feature type="compositionally biased region" description="Acidic residues" evidence="10">
    <location>
        <begin position="992"/>
        <end position="1001"/>
    </location>
</feature>
<comment type="similarity">
    <text evidence="2">Belongs to the DNA repair enzymes AP/ExoA family.</text>
</comment>
<dbReference type="InterPro" id="IPR004808">
    <property type="entry name" value="AP_endonuc_1"/>
</dbReference>
<dbReference type="GO" id="GO:0042974">
    <property type="term" value="F:nuclear retinoic acid receptor binding"/>
    <property type="evidence" value="ECO:0007669"/>
    <property type="project" value="InterPro"/>
</dbReference>
<feature type="region of interest" description="Disordered" evidence="10">
    <location>
        <begin position="614"/>
        <end position="652"/>
    </location>
</feature>
<dbReference type="GO" id="GO:0004519">
    <property type="term" value="F:endonuclease activity"/>
    <property type="evidence" value="ECO:0007669"/>
    <property type="project" value="InterPro"/>
</dbReference>
<dbReference type="Ensembl" id="ENSPNAT00000005312.2">
    <property type="protein sequence ID" value="ENSPNAP00000026364.2"/>
    <property type="gene ID" value="ENSPNAG00000011666.2"/>
</dbReference>
<protein>
    <recommendedName>
        <fullName evidence="3">exodeoxyribonuclease III</fullName>
        <ecNumber evidence="3">3.1.11.2</ecNumber>
    </recommendedName>
</protein>
<evidence type="ECO:0000256" key="7">
    <source>
        <dbReference type="ARBA" id="ARBA00022842"/>
    </source>
</evidence>
<evidence type="ECO:0000256" key="4">
    <source>
        <dbReference type="ARBA" id="ARBA00022723"/>
    </source>
</evidence>
<feature type="region of interest" description="Disordered" evidence="10">
    <location>
        <begin position="535"/>
        <end position="565"/>
    </location>
</feature>
<dbReference type="GeneTree" id="ENSGT00390000017353"/>
<feature type="binding site" evidence="9">
    <location>
        <position position="7"/>
    </location>
    <ligand>
        <name>Mg(2+)</name>
        <dbReference type="ChEBI" id="CHEBI:18420"/>
        <label>1</label>
    </ligand>
</feature>
<feature type="region of interest" description="Disordered" evidence="10">
    <location>
        <begin position="989"/>
        <end position="1089"/>
    </location>
</feature>
<dbReference type="PROSITE" id="PS00726">
    <property type="entry name" value="AP_NUCLEASE_F1_1"/>
    <property type="match status" value="1"/>
</dbReference>
<evidence type="ECO:0000256" key="2">
    <source>
        <dbReference type="ARBA" id="ARBA00007092"/>
    </source>
</evidence>
<evidence type="ECO:0000313" key="12">
    <source>
        <dbReference type="Ensembl" id="ENSPNAP00000026364.2"/>
    </source>
</evidence>
<accession>A0A3B4DTQ5</accession>
<dbReference type="GO" id="GO:0008311">
    <property type="term" value="F:double-stranded DNA 3'-5' DNA exonuclease activity"/>
    <property type="evidence" value="ECO:0007669"/>
    <property type="project" value="UniProtKB-EC"/>
</dbReference>
<keyword evidence="9" id="KW-0464">Manganese</keyword>
<dbReference type="OMA" id="RICNSAN"/>
<dbReference type="Gene3D" id="3.60.10.10">
    <property type="entry name" value="Endonuclease/exonuclease/phosphatase"/>
    <property type="match status" value="1"/>
</dbReference>
<reference evidence="12" key="2">
    <citation type="submission" date="2025-08" db="UniProtKB">
        <authorList>
            <consortium name="Ensembl"/>
        </authorList>
    </citation>
    <scope>IDENTIFICATION</scope>
</reference>
<comment type="catalytic activity">
    <reaction evidence="1">
        <text>Exonucleolytic cleavage in the 3'- to 5'-direction to yield nucleoside 5'-phosphates.</text>
        <dbReference type="EC" id="3.1.11.2"/>
    </reaction>
</comment>
<proteinExistence type="inferred from homology"/>
<evidence type="ECO:0000256" key="5">
    <source>
        <dbReference type="ARBA" id="ARBA00022763"/>
    </source>
</evidence>
<feature type="domain" description="Endonuclease/exonuclease/phosphatase" evidence="11">
    <location>
        <begin position="4"/>
        <end position="98"/>
    </location>
</feature>
<name>A0A3B4DTQ5_PYGNA</name>
<reference evidence="12" key="3">
    <citation type="submission" date="2025-09" db="UniProtKB">
        <authorList>
            <consortium name="Ensembl"/>
        </authorList>
    </citation>
    <scope>IDENTIFICATION</scope>
</reference>